<gene>
    <name evidence="3" type="ORF">QEG99_00475</name>
</gene>
<dbReference type="GO" id="GO:0016787">
    <property type="term" value="F:hydrolase activity"/>
    <property type="evidence" value="ECO:0007669"/>
    <property type="project" value="UniProtKB-KW"/>
</dbReference>
<dbReference type="EMBL" id="CP122979">
    <property type="protein sequence ID" value="WGI36751.1"/>
    <property type="molecule type" value="Genomic_DNA"/>
</dbReference>
<name>A0ABY8LWF7_9BACT</name>
<keyword evidence="3" id="KW-0378">Hydrolase</keyword>
<reference evidence="3" key="1">
    <citation type="submission" date="2023-04" db="EMBL/GenBank/DDBJ databases">
        <title>Completed genome of Mycoplasma lagogenitalium type strain 12MS.</title>
        <authorList>
            <person name="Spergser J."/>
        </authorList>
    </citation>
    <scope>NUCLEOTIDE SEQUENCE</scope>
    <source>
        <strain evidence="3">12MS</strain>
    </source>
</reference>
<sequence length="683" mass="79723">MIKYNGDYLKVSNNVKTIDEKLNLQNKYLGVQKVKKGFKFTFWAPLAKEVYLELFDENKQKLQSFLLKNNKGFWTITIASAYESKLYLYKILNKDQRQYQITFDPYAKAFFPFDWKGKTKEIPYSVIVDWQKILVNEIPNKPLISNLNNGVDPLIYELHIRDFTSLLNQNDFKNRLGTFNAAIENKIFDYLKDLSITHLQLLPVHSIYTINNNDLKILNKNQGSGWTTNYNWGYDPLNYFALNGWYSNNPKDAQSSIGDFKNFVNKAHENNIAVIIDVVYNHMMFNDLLEKIVPNYYFRNKSKVKPVAFPALNSEAKMVRKLILDSLIYYAKYFGVDGFRFDLSTFIDKQTLKEIAVKLRKINPNIILHGEAWPFSDLDFNNSWTKGINENKYKFAYFNDTIRNAIKGADDIANNEKGLIFGNFNKMDDYIFSVVANLKNFNFPKEISTKNKNYELFTSDPSLALQYVACHDGFTLWDKINVISDRNLNENIALYKQALMMQITSQGRQLILAGTELLQTKPTDFSGQHDNRTLKILNKNNILNQDDNNDQVCDNSYKTTDYTNGIKWKHLDNQVVKSEVFNFLKQLFTFRNNSKFFRLDSAKKINSALKFLKIETDFIAYEIKIENEKVLVIHNLKNDNVNYLVENMELIFSSRSKIDKQNIYQSIPGRTSLIFKQKKGKNE</sequence>
<dbReference type="SUPFAM" id="SSF51445">
    <property type="entry name" value="(Trans)glycosidases"/>
    <property type="match status" value="1"/>
</dbReference>
<dbReference type="Pfam" id="PF00128">
    <property type="entry name" value="Alpha-amylase"/>
    <property type="match status" value="1"/>
</dbReference>
<dbReference type="InterPro" id="IPR004193">
    <property type="entry name" value="Glyco_hydro_13_N"/>
</dbReference>
<proteinExistence type="inferred from homology"/>
<feature type="domain" description="Glycosyl hydrolase family 13 catalytic" evidence="2">
    <location>
        <begin position="172"/>
        <end position="567"/>
    </location>
</feature>
<dbReference type="SMART" id="SM00642">
    <property type="entry name" value="Aamy"/>
    <property type="match status" value="1"/>
</dbReference>
<dbReference type="CDD" id="cd11341">
    <property type="entry name" value="AmyAc_Pullulanase_LD-like"/>
    <property type="match status" value="1"/>
</dbReference>
<organism evidence="3 4">
    <name type="scientific">Mesomycoplasma lagogenitalium</name>
    <dbReference type="NCBI Taxonomy" id="171286"/>
    <lineage>
        <taxon>Bacteria</taxon>
        <taxon>Bacillati</taxon>
        <taxon>Mycoplasmatota</taxon>
        <taxon>Mycoplasmoidales</taxon>
        <taxon>Metamycoplasmataceae</taxon>
        <taxon>Mesomycoplasma</taxon>
    </lineage>
</organism>
<dbReference type="RefSeq" id="WP_280102053.1">
    <property type="nucleotide sequence ID" value="NZ_CP122979.1"/>
</dbReference>
<dbReference type="SUPFAM" id="SSF81296">
    <property type="entry name" value="E set domains"/>
    <property type="match status" value="1"/>
</dbReference>
<dbReference type="InterPro" id="IPR006047">
    <property type="entry name" value="GH13_cat_dom"/>
</dbReference>
<evidence type="ECO:0000313" key="3">
    <source>
        <dbReference type="EMBL" id="WGI36751.1"/>
    </source>
</evidence>
<dbReference type="Proteomes" id="UP001179842">
    <property type="component" value="Chromosome"/>
</dbReference>
<accession>A0ABY8LWF7</accession>
<comment type="similarity">
    <text evidence="1">Belongs to the glycosyl hydrolase 13 family.</text>
</comment>
<dbReference type="Gene3D" id="3.20.20.80">
    <property type="entry name" value="Glycosidases"/>
    <property type="match status" value="1"/>
</dbReference>
<dbReference type="Gene3D" id="2.60.40.10">
    <property type="entry name" value="Immunoglobulins"/>
    <property type="match status" value="1"/>
</dbReference>
<dbReference type="InterPro" id="IPR014756">
    <property type="entry name" value="Ig_E-set"/>
</dbReference>
<dbReference type="Pfam" id="PF02922">
    <property type="entry name" value="CBM_48"/>
    <property type="match status" value="1"/>
</dbReference>
<evidence type="ECO:0000259" key="2">
    <source>
        <dbReference type="SMART" id="SM00642"/>
    </source>
</evidence>
<dbReference type="PANTHER" id="PTHR43002">
    <property type="entry name" value="GLYCOGEN DEBRANCHING ENZYME"/>
    <property type="match status" value="1"/>
</dbReference>
<evidence type="ECO:0000256" key="1">
    <source>
        <dbReference type="ARBA" id="ARBA00008061"/>
    </source>
</evidence>
<keyword evidence="4" id="KW-1185">Reference proteome</keyword>
<protein>
    <submittedName>
        <fullName evidence="3">Alpha-amylase family glycosyl hydrolase</fullName>
    </submittedName>
</protein>
<evidence type="ECO:0000313" key="4">
    <source>
        <dbReference type="Proteomes" id="UP001179842"/>
    </source>
</evidence>
<dbReference type="InterPro" id="IPR013783">
    <property type="entry name" value="Ig-like_fold"/>
</dbReference>
<dbReference type="InterPro" id="IPR017853">
    <property type="entry name" value="GH"/>
</dbReference>